<evidence type="ECO:0000313" key="3">
    <source>
        <dbReference type="Proteomes" id="UP000316142"/>
    </source>
</evidence>
<accession>A0ABY2Z7M3</accession>
<organism evidence="2 3">
    <name type="scientific">Pantoea anthophila</name>
    <dbReference type="NCBI Taxonomy" id="470931"/>
    <lineage>
        <taxon>Bacteria</taxon>
        <taxon>Pseudomonadati</taxon>
        <taxon>Pseudomonadota</taxon>
        <taxon>Gammaproteobacteria</taxon>
        <taxon>Enterobacterales</taxon>
        <taxon>Erwiniaceae</taxon>
        <taxon>Pantoea</taxon>
    </lineage>
</organism>
<evidence type="ECO:0000313" key="2">
    <source>
        <dbReference type="EMBL" id="TPV27521.1"/>
    </source>
</evidence>
<keyword evidence="3" id="KW-1185">Reference proteome</keyword>
<evidence type="ECO:0000256" key="1">
    <source>
        <dbReference type="SAM" id="MobiDB-lite"/>
    </source>
</evidence>
<reference evidence="2 3" key="1">
    <citation type="submission" date="2019-06" db="EMBL/GenBank/DDBJ databases">
        <title>Taxogenomics and systematics of the genus Pantoea.</title>
        <authorList>
            <person name="Tambong J.T."/>
        </authorList>
    </citation>
    <scope>NUCLEOTIDE SEQUENCE [LARGE SCALE GENOMIC DNA]</scope>
    <source>
        <strain evidence="2 3">LMG 2558</strain>
    </source>
</reference>
<comment type="caution">
    <text evidence="2">The sequence shown here is derived from an EMBL/GenBank/DDBJ whole genome shotgun (WGS) entry which is preliminary data.</text>
</comment>
<protein>
    <submittedName>
        <fullName evidence="2">Uncharacterized protein</fullName>
    </submittedName>
</protein>
<gene>
    <name evidence="2" type="ORF">FJW00_10300</name>
</gene>
<name>A0ABY2Z7M3_9GAMM</name>
<proteinExistence type="predicted"/>
<dbReference type="Proteomes" id="UP000316142">
    <property type="component" value="Unassembled WGS sequence"/>
</dbReference>
<feature type="region of interest" description="Disordered" evidence="1">
    <location>
        <begin position="49"/>
        <end position="93"/>
    </location>
</feature>
<dbReference type="EMBL" id="VHIZ01000041">
    <property type="protein sequence ID" value="TPV27521.1"/>
    <property type="molecule type" value="Genomic_DNA"/>
</dbReference>
<sequence length="93" mass="9834">MPVRLHGEGLTASDFACRPGTAQINSGAIHAVSGVPGARPRPRVCKMRRGTAPALTSGSKSPPPSAADAENGLAMPLPHRRVLTKFRKRITNR</sequence>
<feature type="compositionally biased region" description="Basic residues" evidence="1">
    <location>
        <begin position="78"/>
        <end position="93"/>
    </location>
</feature>